<keyword evidence="2" id="KW-1185">Reference proteome</keyword>
<gene>
    <name evidence="1" type="ORF">AVEN_143469_1</name>
</gene>
<reference evidence="1 2" key="1">
    <citation type="journal article" date="2019" name="Sci. Rep.">
        <title>Orb-weaving spider Araneus ventricosus genome elucidates the spidroin gene catalogue.</title>
        <authorList>
            <person name="Kono N."/>
            <person name="Nakamura H."/>
            <person name="Ohtoshi R."/>
            <person name="Moran D.A.P."/>
            <person name="Shinohara A."/>
            <person name="Yoshida Y."/>
            <person name="Fujiwara M."/>
            <person name="Mori M."/>
            <person name="Tomita M."/>
            <person name="Arakawa K."/>
        </authorList>
    </citation>
    <scope>NUCLEOTIDE SEQUENCE [LARGE SCALE GENOMIC DNA]</scope>
</reference>
<organism evidence="1 2">
    <name type="scientific">Araneus ventricosus</name>
    <name type="common">Orbweaver spider</name>
    <name type="synonym">Epeira ventricosa</name>
    <dbReference type="NCBI Taxonomy" id="182803"/>
    <lineage>
        <taxon>Eukaryota</taxon>
        <taxon>Metazoa</taxon>
        <taxon>Ecdysozoa</taxon>
        <taxon>Arthropoda</taxon>
        <taxon>Chelicerata</taxon>
        <taxon>Arachnida</taxon>
        <taxon>Araneae</taxon>
        <taxon>Araneomorphae</taxon>
        <taxon>Entelegynae</taxon>
        <taxon>Araneoidea</taxon>
        <taxon>Araneidae</taxon>
        <taxon>Araneus</taxon>
    </lineage>
</organism>
<dbReference type="Proteomes" id="UP000499080">
    <property type="component" value="Unassembled WGS sequence"/>
</dbReference>
<comment type="caution">
    <text evidence="1">The sequence shown here is derived from an EMBL/GenBank/DDBJ whole genome shotgun (WGS) entry which is preliminary data.</text>
</comment>
<evidence type="ECO:0000313" key="2">
    <source>
        <dbReference type="Proteomes" id="UP000499080"/>
    </source>
</evidence>
<evidence type="ECO:0000313" key="1">
    <source>
        <dbReference type="EMBL" id="GBN19177.1"/>
    </source>
</evidence>
<accession>A0A4Y2M0E9</accession>
<dbReference type="AlphaFoldDB" id="A0A4Y2M0E9"/>
<proteinExistence type="predicted"/>
<name>A0A4Y2M0E9_ARAVE</name>
<protein>
    <submittedName>
        <fullName evidence="1">Uncharacterized protein</fullName>
    </submittedName>
</protein>
<sequence length="89" mass="9694">MGTLYLVNPFPFLKWLTKAHRGIFSSGSRGGLVAQPPLGDRRLADSKLDSTEDSWCIRCGALHFIEGHTSFHCCGAEAWRGSASSDVVI</sequence>
<dbReference type="EMBL" id="BGPR01006460">
    <property type="protein sequence ID" value="GBN19177.1"/>
    <property type="molecule type" value="Genomic_DNA"/>
</dbReference>